<organism evidence="3">
    <name type="scientific">Salvia splendens</name>
    <name type="common">Scarlet sage</name>
    <dbReference type="NCBI Taxonomy" id="180675"/>
    <lineage>
        <taxon>Eukaryota</taxon>
        <taxon>Viridiplantae</taxon>
        <taxon>Streptophyta</taxon>
        <taxon>Embryophyta</taxon>
        <taxon>Tracheophyta</taxon>
        <taxon>Spermatophyta</taxon>
        <taxon>Magnoliopsida</taxon>
        <taxon>eudicotyledons</taxon>
        <taxon>Gunneridae</taxon>
        <taxon>Pentapetalae</taxon>
        <taxon>asterids</taxon>
        <taxon>lamiids</taxon>
        <taxon>Lamiales</taxon>
        <taxon>Lamiaceae</taxon>
        <taxon>Nepetoideae</taxon>
        <taxon>Mentheae</taxon>
        <taxon>Salviinae</taxon>
        <taxon>Salvia</taxon>
        <taxon>Salvia subgen. Calosphace</taxon>
        <taxon>core Calosphace</taxon>
    </lineage>
</organism>
<evidence type="ECO:0000313" key="3">
    <source>
        <dbReference type="EMBL" id="KAG6411499.1"/>
    </source>
</evidence>
<feature type="compositionally biased region" description="Polar residues" evidence="1">
    <location>
        <begin position="45"/>
        <end position="54"/>
    </location>
</feature>
<dbReference type="PANTHER" id="PTHR33923">
    <property type="entry name" value="CALMODULIN-BINDING PROTEIN-RELATED"/>
    <property type="match status" value="1"/>
</dbReference>
<sequence>MDSVDSSPNFMKARSRFDPNKENSPGRSESDEIMSVSSSNCGSSVTQPNSQNLSNNGIRNRTTTNNKIPKNFATVRSFRRRPKPRLIQSPLLLSDDEASPHYLKATTSSQGKKSRSSESTLDGSDSKSTSHSSFLSRKSSFRNVRVLIKRASFKPKRSLLRDVGVDRATYSSTLKDSKFPAPAEFQLHHGREEESEKVCRYHHCSLHGGCHTSGEPAPPLKRFLYKRKQSLRKQRSMVPKSETTRGVKLPGDRKKNLHKRVIAREVEPLDQERFSESIAVSGVVNGNNPNEETELFGNGYSDVQEAYLVELAFGEMSFPERSYQDSLDIGRKYSSEGQGLGGASLRCSCHNREEFMATPKRLEATATSIEWENDKDASAVVLGTSIDNVAVSCKDGPDTPVVSDEKTKKRNAFVSASSGSNSSEEDAEFTTESSPAKENQIADDAAHAGDSEMTTPTHNKGGLHFSKPRHMSMWNLIHQHMSSNVSVESTDKDSADVGGEASDSEAQEVEIRKMFAVKLVREAIEKILLPEVQDQASDDQSVTSETTPRPELVEKDKIREFIQENYMESANGNVSSDLKEETAVAGDVEVVRKSEKKAPKHWSNLKKWILLQKFIRELEKVRRFNPKKPRHLPLIPDPEAEKVSLRPQMVEERKSAEEWMLDHALRQAVSQLAPTQKKKVALLVKAFETVVPPQEEDSQAQCRIPRLRSVSMFDSAITGLRRAGLSGGDLLSSDENEKLEDLVHEENDENILKSQSLNLDGDDGDRMPVQVMSDKTKTKTEAVQGPQQDAISDRKKHIQMWHMIYQHVVADIAEKVGGHLLDGGEDEQEEDHATPSNLRGGLTKSDALKLVKQAVDEILIPEAQDEASNTRSVSSDSVEDEDLGVESKAEVPKSRNWRKLKKLLLLKRSIKALRGFRPRAHQALPQTGDPGPEKVDLRQQMMDERKKAEQWMLDYAVQHIVMTLTPARKRRVAMLVEAFEAVVPLPEA</sequence>
<dbReference type="GO" id="GO:0005516">
    <property type="term" value="F:calmodulin binding"/>
    <property type="evidence" value="ECO:0007669"/>
    <property type="project" value="InterPro"/>
</dbReference>
<reference evidence="3" key="2">
    <citation type="submission" date="2020-08" db="EMBL/GenBank/DDBJ databases">
        <title>Plant Genome Project.</title>
        <authorList>
            <person name="Zhang R.-G."/>
        </authorList>
    </citation>
    <scope>NUCLEOTIDE SEQUENCE</scope>
    <source>
        <strain evidence="3">Huo1</strain>
        <tissue evidence="3">Leaf</tissue>
    </source>
</reference>
<feature type="domain" description="Calmodulin-binding" evidence="2">
    <location>
        <begin position="578"/>
        <end position="692"/>
    </location>
</feature>
<feature type="region of interest" description="Disordered" evidence="1">
    <location>
        <begin position="395"/>
        <end position="439"/>
    </location>
</feature>
<accession>A0A8X8XEP6</accession>
<evidence type="ECO:0000256" key="1">
    <source>
        <dbReference type="SAM" id="MobiDB-lite"/>
    </source>
</evidence>
<feature type="region of interest" description="Disordered" evidence="1">
    <location>
        <begin position="234"/>
        <end position="254"/>
    </location>
</feature>
<feature type="domain" description="Calmodulin-binding" evidence="2">
    <location>
        <begin position="869"/>
        <end position="984"/>
    </location>
</feature>
<feature type="region of interest" description="Disordered" evidence="1">
    <location>
        <begin position="820"/>
        <end position="841"/>
    </location>
</feature>
<protein>
    <recommendedName>
        <fullName evidence="2">Calmodulin-binding domain-containing protein</fullName>
    </recommendedName>
</protein>
<feature type="compositionally biased region" description="Low complexity" evidence="1">
    <location>
        <begin position="106"/>
        <end position="135"/>
    </location>
</feature>
<proteinExistence type="predicted"/>
<dbReference type="PANTHER" id="PTHR33923:SF3">
    <property type="entry name" value="CALMODULIN BINDING PROTEIN PICBP"/>
    <property type="match status" value="1"/>
</dbReference>
<gene>
    <name evidence="3" type="ORF">SASPL_129582</name>
</gene>
<feature type="compositionally biased region" description="Low complexity" evidence="1">
    <location>
        <begin position="33"/>
        <end position="44"/>
    </location>
</feature>
<dbReference type="SMART" id="SM01054">
    <property type="entry name" value="CaM_binding"/>
    <property type="match status" value="2"/>
</dbReference>
<dbReference type="Pfam" id="PF07839">
    <property type="entry name" value="CaM_binding"/>
    <property type="match status" value="2"/>
</dbReference>
<dbReference type="EMBL" id="PNBA02000010">
    <property type="protein sequence ID" value="KAG6411499.1"/>
    <property type="molecule type" value="Genomic_DNA"/>
</dbReference>
<evidence type="ECO:0000313" key="4">
    <source>
        <dbReference type="Proteomes" id="UP000298416"/>
    </source>
</evidence>
<dbReference type="AlphaFoldDB" id="A0A8X8XEP6"/>
<feature type="region of interest" description="Disordered" evidence="1">
    <location>
        <begin position="484"/>
        <end position="506"/>
    </location>
</feature>
<feature type="region of interest" description="Disordered" evidence="1">
    <location>
        <begin position="448"/>
        <end position="467"/>
    </location>
</feature>
<dbReference type="OrthoDB" id="1096728at2759"/>
<name>A0A8X8XEP6_SALSN</name>
<evidence type="ECO:0000259" key="2">
    <source>
        <dbReference type="SMART" id="SM01054"/>
    </source>
</evidence>
<reference evidence="3" key="1">
    <citation type="submission" date="2018-01" db="EMBL/GenBank/DDBJ databases">
        <authorList>
            <person name="Mao J.F."/>
        </authorList>
    </citation>
    <scope>NUCLEOTIDE SEQUENCE</scope>
    <source>
        <strain evidence="3">Huo1</strain>
        <tissue evidence="3">Leaf</tissue>
    </source>
</reference>
<dbReference type="InterPro" id="IPR044681">
    <property type="entry name" value="PICBP-like"/>
</dbReference>
<feature type="compositionally biased region" description="Basic and acidic residues" evidence="1">
    <location>
        <begin position="242"/>
        <end position="254"/>
    </location>
</feature>
<dbReference type="InterPro" id="IPR012417">
    <property type="entry name" value="CaM-bd_dom_pln"/>
</dbReference>
<dbReference type="Proteomes" id="UP000298416">
    <property type="component" value="Unassembled WGS sequence"/>
</dbReference>
<feature type="region of interest" description="Disordered" evidence="1">
    <location>
        <begin position="862"/>
        <end position="891"/>
    </location>
</feature>
<feature type="compositionally biased region" description="Low complexity" evidence="1">
    <location>
        <begin position="55"/>
        <end position="71"/>
    </location>
</feature>
<feature type="region of interest" description="Disordered" evidence="1">
    <location>
        <begin position="1"/>
        <end position="135"/>
    </location>
</feature>
<comment type="caution">
    <text evidence="3">The sequence shown here is derived from an EMBL/GenBank/DDBJ whole genome shotgun (WGS) entry which is preliminary data.</text>
</comment>
<keyword evidence="4" id="KW-1185">Reference proteome</keyword>